<reference evidence="2" key="1">
    <citation type="submission" date="2020-08" db="EMBL/GenBank/DDBJ databases">
        <title>Multicomponent nature underlies the extraordinary mechanical properties of spider dragline silk.</title>
        <authorList>
            <person name="Kono N."/>
            <person name="Nakamura H."/>
            <person name="Mori M."/>
            <person name="Yoshida Y."/>
            <person name="Ohtoshi R."/>
            <person name="Malay A.D."/>
            <person name="Moran D.A.P."/>
            <person name="Tomita M."/>
            <person name="Numata K."/>
            <person name="Arakawa K."/>
        </authorList>
    </citation>
    <scope>NUCLEOTIDE SEQUENCE</scope>
</reference>
<dbReference type="AlphaFoldDB" id="A0A8X7CDR7"/>
<feature type="compositionally biased region" description="Polar residues" evidence="1">
    <location>
        <begin position="79"/>
        <end position="99"/>
    </location>
</feature>
<gene>
    <name evidence="2" type="ORF">TNIN_388081</name>
</gene>
<feature type="compositionally biased region" description="Basic residues" evidence="1">
    <location>
        <begin position="1"/>
        <end position="12"/>
    </location>
</feature>
<sequence>MRKRNRKHRPKTSTKEREIKTKKSSGSNKTSDSDENQAKEKNHLFRFPKLHHFGYEIENISKAQFDKKRKPHIYKKANLWQSKEPSSVQDSNYDPSSTDPIELRHDRYEVEKVGQHEGPPLHPQLSTPDA</sequence>
<evidence type="ECO:0000256" key="1">
    <source>
        <dbReference type="SAM" id="MobiDB-lite"/>
    </source>
</evidence>
<feature type="region of interest" description="Disordered" evidence="1">
    <location>
        <begin position="76"/>
        <end position="130"/>
    </location>
</feature>
<organism evidence="2 3">
    <name type="scientific">Trichonephila inaurata madagascariensis</name>
    <dbReference type="NCBI Taxonomy" id="2747483"/>
    <lineage>
        <taxon>Eukaryota</taxon>
        <taxon>Metazoa</taxon>
        <taxon>Ecdysozoa</taxon>
        <taxon>Arthropoda</taxon>
        <taxon>Chelicerata</taxon>
        <taxon>Arachnida</taxon>
        <taxon>Araneae</taxon>
        <taxon>Araneomorphae</taxon>
        <taxon>Entelegynae</taxon>
        <taxon>Araneoidea</taxon>
        <taxon>Nephilidae</taxon>
        <taxon>Trichonephila</taxon>
        <taxon>Trichonephila inaurata</taxon>
    </lineage>
</organism>
<dbReference type="Proteomes" id="UP000886998">
    <property type="component" value="Unassembled WGS sequence"/>
</dbReference>
<comment type="caution">
    <text evidence="2">The sequence shown here is derived from an EMBL/GenBank/DDBJ whole genome shotgun (WGS) entry which is preliminary data.</text>
</comment>
<feature type="region of interest" description="Disordered" evidence="1">
    <location>
        <begin position="1"/>
        <end position="46"/>
    </location>
</feature>
<name>A0A8X7CDR7_9ARAC</name>
<feature type="compositionally biased region" description="Basic and acidic residues" evidence="1">
    <location>
        <begin position="101"/>
        <end position="115"/>
    </location>
</feature>
<dbReference type="OrthoDB" id="8060424at2759"/>
<evidence type="ECO:0000313" key="3">
    <source>
        <dbReference type="Proteomes" id="UP000886998"/>
    </source>
</evidence>
<proteinExistence type="predicted"/>
<keyword evidence="3" id="KW-1185">Reference proteome</keyword>
<protein>
    <submittedName>
        <fullName evidence="2">Uncharacterized protein</fullName>
    </submittedName>
</protein>
<accession>A0A8X7CDR7</accession>
<dbReference type="EMBL" id="BMAV01013494">
    <property type="protein sequence ID" value="GFY61204.1"/>
    <property type="molecule type" value="Genomic_DNA"/>
</dbReference>
<evidence type="ECO:0000313" key="2">
    <source>
        <dbReference type="EMBL" id="GFY61204.1"/>
    </source>
</evidence>